<evidence type="ECO:0000313" key="3">
    <source>
        <dbReference type="Proteomes" id="UP000198915"/>
    </source>
</evidence>
<keyword evidence="3" id="KW-1185">Reference proteome</keyword>
<sequence length="45" mass="5442">MNDFQKPNNQEADRCNNGTQRNSYETVREELLKILDQWINKEKTE</sequence>
<evidence type="ECO:0000313" key="2">
    <source>
        <dbReference type="EMBL" id="SFK90915.1"/>
    </source>
</evidence>
<dbReference type="AlphaFoldDB" id="A0A1I4DCT3"/>
<evidence type="ECO:0000256" key="1">
    <source>
        <dbReference type="SAM" id="MobiDB-lite"/>
    </source>
</evidence>
<reference evidence="3" key="1">
    <citation type="submission" date="2016-10" db="EMBL/GenBank/DDBJ databases">
        <authorList>
            <person name="Varghese N."/>
            <person name="Submissions S."/>
        </authorList>
    </citation>
    <scope>NUCLEOTIDE SEQUENCE [LARGE SCALE GENOMIC DNA]</scope>
    <source>
        <strain evidence="3">OK042</strain>
    </source>
</reference>
<accession>A0A1I4DCT3</accession>
<proteinExistence type="predicted"/>
<dbReference type="RefSeq" id="WP_175530610.1">
    <property type="nucleotide sequence ID" value="NZ_FORT01000023.1"/>
</dbReference>
<dbReference type="EMBL" id="FORT01000023">
    <property type="protein sequence ID" value="SFK90915.1"/>
    <property type="molecule type" value="Genomic_DNA"/>
</dbReference>
<dbReference type="Proteomes" id="UP000198915">
    <property type="component" value="Unassembled WGS sequence"/>
</dbReference>
<feature type="region of interest" description="Disordered" evidence="1">
    <location>
        <begin position="1"/>
        <end position="23"/>
    </location>
</feature>
<gene>
    <name evidence="2" type="ORF">SAMN05518846_12374</name>
</gene>
<protein>
    <submittedName>
        <fullName evidence="2">Uncharacterized protein</fullName>
    </submittedName>
</protein>
<name>A0A1I4DCT3_9BACL</name>
<organism evidence="2 3">
    <name type="scientific">Brevibacillus centrosporus</name>
    <dbReference type="NCBI Taxonomy" id="54910"/>
    <lineage>
        <taxon>Bacteria</taxon>
        <taxon>Bacillati</taxon>
        <taxon>Bacillota</taxon>
        <taxon>Bacilli</taxon>
        <taxon>Bacillales</taxon>
        <taxon>Paenibacillaceae</taxon>
        <taxon>Brevibacillus</taxon>
    </lineage>
</organism>